<evidence type="ECO:0000256" key="7">
    <source>
        <dbReference type="ARBA" id="ARBA00022824"/>
    </source>
</evidence>
<dbReference type="GO" id="GO:0016705">
    <property type="term" value="F:oxidoreductase activity, acting on paired donors, with incorporation or reduction of molecular oxygen"/>
    <property type="evidence" value="ECO:0007669"/>
    <property type="project" value="InterPro"/>
</dbReference>
<keyword evidence="7" id="KW-0256">Endoplasmic reticulum</keyword>
<sequence>MLLTLGVLLATCCILLWALSSPFYWKRKGVPYLFPLPLFGSSLPSFLLSFQDFYEKLYKNYKNEKYFGLHYFTRPALLVRDPSLIKDIFIRDFEYFSSNALYSNYDNDPFGESLVFLHGQAWKEMYLKLNHHFTPSKLRSLNDYVEKTMEKATDFINESIKQNEPIEILQMISNIATDIIVQAMFGIETDCFEMKSHFSPLGAKMLGTKTNIKFLISLVAPKLNDLFKINLFGKDVTEFVEECNERCD</sequence>
<accession>A0A224XWE4</accession>
<proteinExistence type="inferred from homology"/>
<evidence type="ECO:0000256" key="4">
    <source>
        <dbReference type="ARBA" id="ARBA00010617"/>
    </source>
</evidence>
<evidence type="ECO:0000256" key="10">
    <source>
        <dbReference type="ARBA" id="ARBA00023004"/>
    </source>
</evidence>
<dbReference type="PANTHER" id="PTHR24292:SF54">
    <property type="entry name" value="CYP9F3-RELATED"/>
    <property type="match status" value="1"/>
</dbReference>
<evidence type="ECO:0000256" key="6">
    <source>
        <dbReference type="ARBA" id="ARBA00022723"/>
    </source>
</evidence>
<dbReference type="AlphaFoldDB" id="A0A224XWE4"/>
<dbReference type="GO" id="GO:0005789">
    <property type="term" value="C:endoplasmic reticulum membrane"/>
    <property type="evidence" value="ECO:0007669"/>
    <property type="project" value="UniProtKB-SubCell"/>
</dbReference>
<reference evidence="13" key="1">
    <citation type="journal article" date="2018" name="PLoS Negl. Trop. Dis.">
        <title>An insight into the salivary gland and fat body transcriptome of Panstrongylus lignarius (Hemiptera: Heteroptera), the main vector of Chagas disease in Peru.</title>
        <authorList>
            <person name="Nevoa J.C."/>
            <person name="Mendes M.T."/>
            <person name="da Silva M.V."/>
            <person name="Soares S.C."/>
            <person name="Oliveira C.J.F."/>
            <person name="Ribeiro J.M.C."/>
        </authorList>
    </citation>
    <scope>NUCLEOTIDE SEQUENCE</scope>
</reference>
<comment type="similarity">
    <text evidence="4">Belongs to the cytochrome P450 family.</text>
</comment>
<dbReference type="InterPro" id="IPR050476">
    <property type="entry name" value="Insect_CytP450_Detox"/>
</dbReference>
<evidence type="ECO:0000256" key="5">
    <source>
        <dbReference type="ARBA" id="ARBA00022617"/>
    </source>
</evidence>
<evidence type="ECO:0000256" key="11">
    <source>
        <dbReference type="ARBA" id="ARBA00023033"/>
    </source>
</evidence>
<dbReference type="GO" id="GO:0020037">
    <property type="term" value="F:heme binding"/>
    <property type="evidence" value="ECO:0007669"/>
    <property type="project" value="InterPro"/>
</dbReference>
<keyword evidence="8" id="KW-0492">Microsome</keyword>
<dbReference type="Gene3D" id="1.10.630.10">
    <property type="entry name" value="Cytochrome P450"/>
    <property type="match status" value="1"/>
</dbReference>
<dbReference type="InterPro" id="IPR036396">
    <property type="entry name" value="Cyt_P450_sf"/>
</dbReference>
<evidence type="ECO:0000256" key="8">
    <source>
        <dbReference type="ARBA" id="ARBA00022848"/>
    </source>
</evidence>
<keyword evidence="12" id="KW-0472">Membrane</keyword>
<protein>
    <submittedName>
        <fullName evidence="13">Putative cytochrome</fullName>
    </submittedName>
</protein>
<evidence type="ECO:0000256" key="2">
    <source>
        <dbReference type="ARBA" id="ARBA00004174"/>
    </source>
</evidence>
<name>A0A224XWE4_9HEMI</name>
<dbReference type="EMBL" id="GFTR01004087">
    <property type="protein sequence ID" value="JAW12339.1"/>
    <property type="molecule type" value="Transcribed_RNA"/>
</dbReference>
<keyword evidence="5" id="KW-0349">Heme</keyword>
<organism evidence="13">
    <name type="scientific">Panstrongylus lignarius</name>
    <dbReference type="NCBI Taxonomy" id="156445"/>
    <lineage>
        <taxon>Eukaryota</taxon>
        <taxon>Metazoa</taxon>
        <taxon>Ecdysozoa</taxon>
        <taxon>Arthropoda</taxon>
        <taxon>Hexapoda</taxon>
        <taxon>Insecta</taxon>
        <taxon>Pterygota</taxon>
        <taxon>Neoptera</taxon>
        <taxon>Paraneoptera</taxon>
        <taxon>Hemiptera</taxon>
        <taxon>Heteroptera</taxon>
        <taxon>Panheteroptera</taxon>
        <taxon>Cimicomorpha</taxon>
        <taxon>Reduviidae</taxon>
        <taxon>Triatominae</taxon>
        <taxon>Panstrongylus</taxon>
    </lineage>
</organism>
<dbReference type="PANTHER" id="PTHR24292">
    <property type="entry name" value="CYTOCHROME P450"/>
    <property type="match status" value="1"/>
</dbReference>
<evidence type="ECO:0000256" key="3">
    <source>
        <dbReference type="ARBA" id="ARBA00004406"/>
    </source>
</evidence>
<evidence type="ECO:0000313" key="13">
    <source>
        <dbReference type="EMBL" id="JAW12339.1"/>
    </source>
</evidence>
<comment type="subcellular location">
    <subcellularLocation>
        <location evidence="3">Endoplasmic reticulum membrane</location>
        <topology evidence="3">Peripheral membrane protein</topology>
    </subcellularLocation>
    <subcellularLocation>
        <location evidence="2">Microsome membrane</location>
        <topology evidence="2">Peripheral membrane protein</topology>
    </subcellularLocation>
</comment>
<dbReference type="GO" id="GO:0005506">
    <property type="term" value="F:iron ion binding"/>
    <property type="evidence" value="ECO:0007669"/>
    <property type="project" value="InterPro"/>
</dbReference>
<keyword evidence="6" id="KW-0479">Metal-binding</keyword>
<dbReference type="SUPFAM" id="SSF48264">
    <property type="entry name" value="Cytochrome P450"/>
    <property type="match status" value="1"/>
</dbReference>
<dbReference type="GO" id="GO:0004497">
    <property type="term" value="F:monooxygenase activity"/>
    <property type="evidence" value="ECO:0007669"/>
    <property type="project" value="UniProtKB-KW"/>
</dbReference>
<keyword evidence="9" id="KW-0560">Oxidoreductase</keyword>
<comment type="cofactor">
    <cofactor evidence="1">
        <name>heme</name>
        <dbReference type="ChEBI" id="CHEBI:30413"/>
    </cofactor>
</comment>
<keyword evidence="11" id="KW-0503">Monooxygenase</keyword>
<evidence type="ECO:0000256" key="9">
    <source>
        <dbReference type="ARBA" id="ARBA00023002"/>
    </source>
</evidence>
<dbReference type="Pfam" id="PF00067">
    <property type="entry name" value="p450"/>
    <property type="match status" value="1"/>
</dbReference>
<evidence type="ECO:0000256" key="1">
    <source>
        <dbReference type="ARBA" id="ARBA00001971"/>
    </source>
</evidence>
<evidence type="ECO:0000256" key="12">
    <source>
        <dbReference type="ARBA" id="ARBA00023136"/>
    </source>
</evidence>
<dbReference type="InterPro" id="IPR001128">
    <property type="entry name" value="Cyt_P450"/>
</dbReference>
<keyword evidence="10" id="KW-0408">Iron</keyword>